<proteinExistence type="predicted"/>
<sequence length="36" mass="4057">MDLFELITMQNDIFAAGNEDHHAMILEYAKAAYGIV</sequence>
<dbReference type="AlphaFoldDB" id="A0A7W8XAP9"/>
<comment type="caution">
    <text evidence="1">The sequence shown here is derived from an EMBL/GenBank/DDBJ whole genome shotgun (WGS) entry which is preliminary data.</text>
</comment>
<name>A0A7W8XAP9_9HYPH</name>
<protein>
    <submittedName>
        <fullName evidence="1">Uncharacterized protein</fullName>
    </submittedName>
</protein>
<organism evidence="1 2">
    <name type="scientific">Rhizobium giardinii</name>
    <dbReference type="NCBI Taxonomy" id="56731"/>
    <lineage>
        <taxon>Bacteria</taxon>
        <taxon>Pseudomonadati</taxon>
        <taxon>Pseudomonadota</taxon>
        <taxon>Alphaproteobacteria</taxon>
        <taxon>Hyphomicrobiales</taxon>
        <taxon>Rhizobiaceae</taxon>
        <taxon>Rhizobium/Agrobacterium group</taxon>
        <taxon>Rhizobium</taxon>
    </lineage>
</organism>
<dbReference type="EMBL" id="JACHBK010000008">
    <property type="protein sequence ID" value="MBB5536928.1"/>
    <property type="molecule type" value="Genomic_DNA"/>
</dbReference>
<evidence type="ECO:0000313" key="2">
    <source>
        <dbReference type="Proteomes" id="UP000585507"/>
    </source>
</evidence>
<keyword evidence="2" id="KW-1185">Reference proteome</keyword>
<gene>
    <name evidence="1" type="ORF">GGD55_003643</name>
</gene>
<dbReference type="Proteomes" id="UP000585507">
    <property type="component" value="Unassembled WGS sequence"/>
</dbReference>
<accession>A0A7W8XAP9</accession>
<reference evidence="1 2" key="1">
    <citation type="submission" date="2020-08" db="EMBL/GenBank/DDBJ databases">
        <title>Genomic Encyclopedia of Type Strains, Phase IV (KMG-V): Genome sequencing to study the core and pangenomes of soil and plant-associated prokaryotes.</title>
        <authorList>
            <person name="Whitman W."/>
        </authorList>
    </citation>
    <scope>NUCLEOTIDE SEQUENCE [LARGE SCALE GENOMIC DNA]</scope>
    <source>
        <strain evidence="1 2">SEMIA 4084</strain>
    </source>
</reference>
<evidence type="ECO:0000313" key="1">
    <source>
        <dbReference type="EMBL" id="MBB5536928.1"/>
    </source>
</evidence>